<name>A0A7C1JID6_9CHLR</name>
<dbReference type="AlphaFoldDB" id="A0A7C1JID6"/>
<dbReference type="CDD" id="cd02440">
    <property type="entry name" value="AdoMet_MTases"/>
    <property type="match status" value="1"/>
</dbReference>
<accession>A0A7C1JID6</accession>
<dbReference type="PANTHER" id="PTHR43464">
    <property type="entry name" value="METHYLTRANSFERASE"/>
    <property type="match status" value="1"/>
</dbReference>
<gene>
    <name evidence="2" type="ORF">ENQ20_00535</name>
</gene>
<dbReference type="Gene3D" id="3.40.50.150">
    <property type="entry name" value="Vaccinia Virus protein VP39"/>
    <property type="match status" value="1"/>
</dbReference>
<dbReference type="Pfam" id="PF08241">
    <property type="entry name" value="Methyltransf_11"/>
    <property type="match status" value="1"/>
</dbReference>
<dbReference type="GO" id="GO:0008757">
    <property type="term" value="F:S-adenosylmethionine-dependent methyltransferase activity"/>
    <property type="evidence" value="ECO:0007669"/>
    <property type="project" value="InterPro"/>
</dbReference>
<organism evidence="2">
    <name type="scientific">Caldilinea aerophila</name>
    <dbReference type="NCBI Taxonomy" id="133453"/>
    <lineage>
        <taxon>Bacteria</taxon>
        <taxon>Bacillati</taxon>
        <taxon>Chloroflexota</taxon>
        <taxon>Caldilineae</taxon>
        <taxon>Caldilineales</taxon>
        <taxon>Caldilineaceae</taxon>
        <taxon>Caldilinea</taxon>
    </lineage>
</organism>
<reference evidence="2" key="1">
    <citation type="journal article" date="2020" name="mSystems">
        <title>Genome- and Community-Level Interaction Insights into Carbon Utilization and Element Cycling Functions of Hydrothermarchaeota in Hydrothermal Sediment.</title>
        <authorList>
            <person name="Zhou Z."/>
            <person name="Liu Y."/>
            <person name="Xu W."/>
            <person name="Pan J."/>
            <person name="Luo Z.H."/>
            <person name="Li M."/>
        </authorList>
    </citation>
    <scope>NUCLEOTIDE SEQUENCE [LARGE SCALE GENOMIC DNA]</scope>
    <source>
        <strain evidence="2">SpSt-289</strain>
    </source>
</reference>
<dbReference type="GO" id="GO:0032259">
    <property type="term" value="P:methylation"/>
    <property type="evidence" value="ECO:0007669"/>
    <property type="project" value="UniProtKB-KW"/>
</dbReference>
<dbReference type="SUPFAM" id="SSF53335">
    <property type="entry name" value="S-adenosyl-L-methionine-dependent methyltransferases"/>
    <property type="match status" value="1"/>
</dbReference>
<proteinExistence type="predicted"/>
<sequence>MMEIPDLHGERAALRGNPSFVWRAGQSRRLDMIVSWGLAGRERVEHILVDGCGVGMYVRALAPYAERVSGIDIEADYLRIAQSNAPDALLCLAAAEALPFADQSVDLVLSHEVLEHVADDRAAVAEMVRVLRPGGRAVIFVPNRFYPFETHGIYWRGTYHFGNIPLVNYLPDGLRNRLAPHVRTYTAASLRRLFIGQPVRVVHHSQIFPGYDNLTQRRPALGRILRRLTYAMEHSPLCVMGLSHLLVVEKVVPQSNLDPIRKSI</sequence>
<keyword evidence="2" id="KW-0489">Methyltransferase</keyword>
<evidence type="ECO:0000259" key="1">
    <source>
        <dbReference type="Pfam" id="PF08241"/>
    </source>
</evidence>
<comment type="caution">
    <text evidence="2">The sequence shown here is derived from an EMBL/GenBank/DDBJ whole genome shotgun (WGS) entry which is preliminary data.</text>
</comment>
<dbReference type="PANTHER" id="PTHR43464:SF94">
    <property type="entry name" value="MALONYL-[ACYL-CARRIER PROTEIN] O-METHYLTRANSFERASE"/>
    <property type="match status" value="1"/>
</dbReference>
<keyword evidence="2" id="KW-0808">Transferase</keyword>
<dbReference type="InterPro" id="IPR029063">
    <property type="entry name" value="SAM-dependent_MTases_sf"/>
</dbReference>
<evidence type="ECO:0000313" key="2">
    <source>
        <dbReference type="EMBL" id="HDX29962.1"/>
    </source>
</evidence>
<dbReference type="EMBL" id="DSMG01000006">
    <property type="protein sequence ID" value="HDX29962.1"/>
    <property type="molecule type" value="Genomic_DNA"/>
</dbReference>
<feature type="domain" description="Methyltransferase type 11" evidence="1">
    <location>
        <begin position="51"/>
        <end position="139"/>
    </location>
</feature>
<dbReference type="InterPro" id="IPR013216">
    <property type="entry name" value="Methyltransf_11"/>
</dbReference>
<protein>
    <submittedName>
        <fullName evidence="2">Class I SAM-dependent methyltransferase</fullName>
    </submittedName>
</protein>